<name>A0A563VMT4_9CYAN</name>
<evidence type="ECO:0000313" key="3">
    <source>
        <dbReference type="Proteomes" id="UP000320055"/>
    </source>
</evidence>
<dbReference type="GO" id="GO:0005975">
    <property type="term" value="P:carbohydrate metabolic process"/>
    <property type="evidence" value="ECO:0007669"/>
    <property type="project" value="InterPro"/>
</dbReference>
<dbReference type="GO" id="GO:1901137">
    <property type="term" value="P:carbohydrate derivative biosynthetic process"/>
    <property type="evidence" value="ECO:0007669"/>
    <property type="project" value="UniProtKB-ARBA"/>
</dbReference>
<dbReference type="SUPFAM" id="SSF53756">
    <property type="entry name" value="UDP-Glycosyltransferase/glycogen phosphorylase"/>
    <property type="match status" value="1"/>
</dbReference>
<dbReference type="InterPro" id="IPR004276">
    <property type="entry name" value="GlycoTrans_28_N"/>
</dbReference>
<dbReference type="Pfam" id="PF03033">
    <property type="entry name" value="Glyco_transf_28"/>
    <property type="match status" value="1"/>
</dbReference>
<dbReference type="EMBL" id="CAACVJ010000070">
    <property type="protein sequence ID" value="VEP12722.1"/>
    <property type="molecule type" value="Genomic_DNA"/>
</dbReference>
<protein>
    <recommendedName>
        <fullName evidence="1">Glycosyltransferase family 28 N-terminal domain-containing protein</fullName>
    </recommendedName>
</protein>
<dbReference type="AlphaFoldDB" id="A0A563VMT4"/>
<keyword evidence="3" id="KW-1185">Reference proteome</keyword>
<dbReference type="Gene3D" id="3.40.50.2000">
    <property type="entry name" value="Glycogen Phosphorylase B"/>
    <property type="match status" value="1"/>
</dbReference>
<reference evidence="2 3" key="1">
    <citation type="submission" date="2019-01" db="EMBL/GenBank/DDBJ databases">
        <authorList>
            <person name="Brito A."/>
        </authorList>
    </citation>
    <scope>NUCLEOTIDE SEQUENCE [LARGE SCALE GENOMIC DNA]</scope>
    <source>
        <strain evidence="2">1</strain>
    </source>
</reference>
<evidence type="ECO:0000313" key="2">
    <source>
        <dbReference type="EMBL" id="VEP12722.1"/>
    </source>
</evidence>
<dbReference type="Proteomes" id="UP000320055">
    <property type="component" value="Unassembled WGS sequence"/>
</dbReference>
<sequence length="84" mass="9355">MVKQKILLTGGGSAGHITVNLALIPMLIGSGWEIIYLGSFDGIEQELISNIPEVTYYGISTGKLRRYFDERPRVGVRRKGMRES</sequence>
<organism evidence="2 3">
    <name type="scientific">Hyella patelloides LEGE 07179</name>
    <dbReference type="NCBI Taxonomy" id="945734"/>
    <lineage>
        <taxon>Bacteria</taxon>
        <taxon>Bacillati</taxon>
        <taxon>Cyanobacteriota</taxon>
        <taxon>Cyanophyceae</taxon>
        <taxon>Pleurocapsales</taxon>
        <taxon>Hyellaceae</taxon>
        <taxon>Hyella</taxon>
    </lineage>
</organism>
<feature type="domain" description="Glycosyltransferase family 28 N-terminal" evidence="1">
    <location>
        <begin position="6"/>
        <end position="72"/>
    </location>
</feature>
<gene>
    <name evidence="2" type="ORF">H1P_1610002</name>
</gene>
<accession>A0A563VMT4</accession>
<dbReference type="GO" id="GO:0016758">
    <property type="term" value="F:hexosyltransferase activity"/>
    <property type="evidence" value="ECO:0007669"/>
    <property type="project" value="InterPro"/>
</dbReference>
<evidence type="ECO:0000259" key="1">
    <source>
        <dbReference type="Pfam" id="PF03033"/>
    </source>
</evidence>
<proteinExistence type="predicted"/>